<dbReference type="Pfam" id="PF12710">
    <property type="entry name" value="HAD"/>
    <property type="match status" value="1"/>
</dbReference>
<dbReference type="EMBL" id="AHSR01000030">
    <property type="protein sequence ID" value="EMC23417.1"/>
    <property type="molecule type" value="Genomic_DNA"/>
</dbReference>
<dbReference type="RefSeq" id="WP_002281538.1">
    <property type="nucleotide sequence ID" value="NZ_AHSR01000030.1"/>
</dbReference>
<name>A0A829BJM0_STRMG</name>
<gene>
    <name evidence="1" type="ORF">SMU82_06854</name>
</gene>
<dbReference type="InterPro" id="IPR023214">
    <property type="entry name" value="HAD_sf"/>
</dbReference>
<dbReference type="Proteomes" id="UP000011676">
    <property type="component" value="Unassembled WGS sequence"/>
</dbReference>
<reference evidence="1 2" key="1">
    <citation type="journal article" date="2013" name="Mol. Biol. Evol.">
        <title>Evolutionary and population genomics of the cavity causing bacteria Streptococcus mutans.</title>
        <authorList>
            <person name="Cornejo O.E."/>
            <person name="Lefebure T."/>
            <person name="Pavinski Bitar P.D."/>
            <person name="Lang P."/>
            <person name="Richards V.P."/>
            <person name="Eilertson K."/>
            <person name="Do T."/>
            <person name="Beighton D."/>
            <person name="Zeng L."/>
            <person name="Ahn S.J."/>
            <person name="Burne R.A."/>
            <person name="Siepel A."/>
            <person name="Bustamante C.D."/>
            <person name="Stanhope M.J."/>
        </authorList>
    </citation>
    <scope>NUCLEOTIDE SEQUENCE [LARGE SCALE GENOMIC DNA]</scope>
    <source>
        <strain evidence="1 2">SM6</strain>
    </source>
</reference>
<dbReference type="CDD" id="cd01427">
    <property type="entry name" value="HAD_like"/>
    <property type="match status" value="1"/>
</dbReference>
<sequence>MTNTEFQREVKEDKPVIALCYDFDKTLSPDDMQAQGYIQKVQKSSDNEVAEFWKESNGRAEKNDMDKNLAYMYTMKKKARGQFPFTKKTLAEYGSKVALFPGVKDWFERIQKYGAEKGIIIEHYIISSGLKEMIEGTSIAKDFKEIYATSFYFDDDGVAVWPAQVVNYTNKTQFLFRISKGVLDVNDEAVNDFFTPDKIRVPFHNMIYIGDSDTDIPCMKLVNSHGGYSIGVFNPEEGNEEKVKKRVYKMIRDNRIGYFTPADYSEGQELDQLIKLIIDRTVFNEQLERKHYEYKNEALKQSRQKSEEEQEKIDLIDALESSGNFKNTHNIIRKLSKYENWQDDEIIDLLSIGFHNSQVRYILGDQDIKVFYKKILEKAPSIDENAAKVAAIIEASEEE</sequence>
<dbReference type="InterPro" id="IPR036412">
    <property type="entry name" value="HAD-like_sf"/>
</dbReference>
<accession>A0A829BJM0</accession>
<comment type="caution">
    <text evidence="1">The sequence shown here is derived from an EMBL/GenBank/DDBJ whole genome shotgun (WGS) entry which is preliminary data.</text>
</comment>
<dbReference type="AlphaFoldDB" id="A0A829BJM0"/>
<organism evidence="1 2">
    <name type="scientific">Streptococcus mutans SM6</name>
    <dbReference type="NCBI Taxonomy" id="857119"/>
    <lineage>
        <taxon>Bacteria</taxon>
        <taxon>Bacillati</taxon>
        <taxon>Bacillota</taxon>
        <taxon>Bacilli</taxon>
        <taxon>Lactobacillales</taxon>
        <taxon>Streptococcaceae</taxon>
        <taxon>Streptococcus</taxon>
    </lineage>
</organism>
<dbReference type="SUPFAM" id="SSF56784">
    <property type="entry name" value="HAD-like"/>
    <property type="match status" value="1"/>
</dbReference>
<dbReference type="Gene3D" id="3.40.50.1000">
    <property type="entry name" value="HAD superfamily/HAD-like"/>
    <property type="match status" value="1"/>
</dbReference>
<evidence type="ECO:0000313" key="2">
    <source>
        <dbReference type="Proteomes" id="UP000011676"/>
    </source>
</evidence>
<evidence type="ECO:0008006" key="3">
    <source>
        <dbReference type="Google" id="ProtNLM"/>
    </source>
</evidence>
<protein>
    <recommendedName>
        <fullName evidence="3">Haloacid dehalogenase</fullName>
    </recommendedName>
</protein>
<proteinExistence type="predicted"/>
<evidence type="ECO:0000313" key="1">
    <source>
        <dbReference type="EMBL" id="EMC23417.1"/>
    </source>
</evidence>